<evidence type="ECO:0000313" key="2">
    <source>
        <dbReference type="EMBL" id="QDT64660.1"/>
    </source>
</evidence>
<proteinExistence type="predicted"/>
<keyword evidence="1" id="KW-1133">Transmembrane helix</keyword>
<evidence type="ECO:0000313" key="3">
    <source>
        <dbReference type="Proteomes" id="UP000319976"/>
    </source>
</evidence>
<accession>A0A517T8D8</accession>
<dbReference type="OrthoDB" id="278295at2"/>
<sequence>MLRTLWNDEAGVIISAELVLVLTIGVISVVVGLNAVAKSVNNELFDVASAIGAVDQSYYVTGFKNIHGNAAFASGKYGKGGFGFKDKSDECDCAIMVTPGGNVKEGYGRRSEAGGYGGGRR</sequence>
<evidence type="ECO:0008006" key="4">
    <source>
        <dbReference type="Google" id="ProtNLM"/>
    </source>
</evidence>
<dbReference type="AlphaFoldDB" id="A0A517T8D8"/>
<dbReference type="KEGG" id="chya:V22_19000"/>
<protein>
    <recommendedName>
        <fullName evidence="4">Branched-chain amino acid aminotransferase</fullName>
    </recommendedName>
</protein>
<feature type="transmembrane region" description="Helical" evidence="1">
    <location>
        <begin position="12"/>
        <end position="36"/>
    </location>
</feature>
<dbReference type="EMBL" id="CP036316">
    <property type="protein sequence ID" value="QDT64660.1"/>
    <property type="molecule type" value="Genomic_DNA"/>
</dbReference>
<keyword evidence="3" id="KW-1185">Reference proteome</keyword>
<organism evidence="2 3">
    <name type="scientific">Calycomorphotria hydatis</name>
    <dbReference type="NCBI Taxonomy" id="2528027"/>
    <lineage>
        <taxon>Bacteria</taxon>
        <taxon>Pseudomonadati</taxon>
        <taxon>Planctomycetota</taxon>
        <taxon>Planctomycetia</taxon>
        <taxon>Planctomycetales</taxon>
        <taxon>Planctomycetaceae</taxon>
        <taxon>Calycomorphotria</taxon>
    </lineage>
</organism>
<name>A0A517T8D8_9PLAN</name>
<keyword evidence="1" id="KW-0812">Transmembrane</keyword>
<reference evidence="2 3" key="1">
    <citation type="submission" date="2019-02" db="EMBL/GenBank/DDBJ databases">
        <title>Deep-cultivation of Planctomycetes and their phenomic and genomic characterization uncovers novel biology.</title>
        <authorList>
            <person name="Wiegand S."/>
            <person name="Jogler M."/>
            <person name="Boedeker C."/>
            <person name="Pinto D."/>
            <person name="Vollmers J."/>
            <person name="Rivas-Marin E."/>
            <person name="Kohn T."/>
            <person name="Peeters S.H."/>
            <person name="Heuer A."/>
            <person name="Rast P."/>
            <person name="Oberbeckmann S."/>
            <person name="Bunk B."/>
            <person name="Jeske O."/>
            <person name="Meyerdierks A."/>
            <person name="Storesund J.E."/>
            <person name="Kallscheuer N."/>
            <person name="Luecker S."/>
            <person name="Lage O.M."/>
            <person name="Pohl T."/>
            <person name="Merkel B.J."/>
            <person name="Hornburger P."/>
            <person name="Mueller R.-W."/>
            <person name="Bruemmer F."/>
            <person name="Labrenz M."/>
            <person name="Spormann A.M."/>
            <person name="Op den Camp H."/>
            <person name="Overmann J."/>
            <person name="Amann R."/>
            <person name="Jetten M.S.M."/>
            <person name="Mascher T."/>
            <person name="Medema M.H."/>
            <person name="Devos D.P."/>
            <person name="Kaster A.-K."/>
            <person name="Ovreas L."/>
            <person name="Rohde M."/>
            <person name="Galperin M.Y."/>
            <person name="Jogler C."/>
        </authorList>
    </citation>
    <scope>NUCLEOTIDE SEQUENCE [LARGE SCALE GENOMIC DNA]</scope>
    <source>
        <strain evidence="2 3">V22</strain>
    </source>
</reference>
<gene>
    <name evidence="2" type="ORF">V22_19000</name>
</gene>
<evidence type="ECO:0000256" key="1">
    <source>
        <dbReference type="SAM" id="Phobius"/>
    </source>
</evidence>
<keyword evidence="1" id="KW-0472">Membrane</keyword>
<dbReference type="RefSeq" id="WP_145262020.1">
    <property type="nucleotide sequence ID" value="NZ_CP036316.1"/>
</dbReference>
<dbReference type="Proteomes" id="UP000319976">
    <property type="component" value="Chromosome"/>
</dbReference>